<dbReference type="InterPro" id="IPR050366">
    <property type="entry name" value="BP-dependent_transpt_permease"/>
</dbReference>
<feature type="domain" description="Oligopeptide transport permease C-like N-terminal" evidence="4">
    <location>
        <begin position="8"/>
        <end position="45"/>
    </location>
</feature>
<protein>
    <submittedName>
        <fullName evidence="5">ABC transporter permease</fullName>
    </submittedName>
</protein>
<dbReference type="Proteomes" id="UP000325684">
    <property type="component" value="Unassembled WGS sequence"/>
</dbReference>
<evidence type="ECO:0000259" key="4">
    <source>
        <dbReference type="Pfam" id="PF12911"/>
    </source>
</evidence>
<dbReference type="Pfam" id="PF12911">
    <property type="entry name" value="OppC_N"/>
    <property type="match status" value="1"/>
</dbReference>
<dbReference type="AlphaFoldDB" id="A0A5N3P4B7"/>
<dbReference type="GO" id="GO:0005886">
    <property type="term" value="C:plasma membrane"/>
    <property type="evidence" value="ECO:0007669"/>
    <property type="project" value="UniProtKB-SubCell"/>
</dbReference>
<accession>A0A5N3P4B7</accession>
<comment type="caution">
    <text evidence="5">The sequence shown here is derived from an EMBL/GenBank/DDBJ whole genome shotgun (WGS) entry which is preliminary data.</text>
</comment>
<dbReference type="EMBL" id="VCMV01000071">
    <property type="protein sequence ID" value="KAB0264564.1"/>
    <property type="molecule type" value="Genomic_DNA"/>
</dbReference>
<evidence type="ECO:0000256" key="3">
    <source>
        <dbReference type="SAM" id="Phobius"/>
    </source>
</evidence>
<evidence type="ECO:0000313" key="5">
    <source>
        <dbReference type="EMBL" id="KAB0264564.1"/>
    </source>
</evidence>
<sequence length="87" mass="9107">MRLPAPNAVIGGAIIATLIVCALFGAIWTPFDPLKINFAARLQAPGPVYWLGTDEFGRDVLSRLMSAAATSSWISLLTVSAAMTAGT</sequence>
<name>A0A5N3P4B7_9HYPH</name>
<organism evidence="5 6">
    <name type="scientific">Microvirga brassicacearum</name>
    <dbReference type="NCBI Taxonomy" id="2580413"/>
    <lineage>
        <taxon>Bacteria</taxon>
        <taxon>Pseudomonadati</taxon>
        <taxon>Pseudomonadota</taxon>
        <taxon>Alphaproteobacteria</taxon>
        <taxon>Hyphomicrobiales</taxon>
        <taxon>Methylobacteriaceae</taxon>
        <taxon>Microvirga</taxon>
    </lineage>
</organism>
<keyword evidence="3" id="KW-0472">Membrane</keyword>
<dbReference type="InterPro" id="IPR025966">
    <property type="entry name" value="OppC_N"/>
</dbReference>
<reference evidence="5 6" key="1">
    <citation type="journal article" date="2019" name="Microorganisms">
        <title>Genome Insights into the Novel Species Microvirga brassicacearum, a Rapeseed Endophyte with Biotechnological Potential.</title>
        <authorList>
            <person name="Jimenez-Gomez A."/>
            <person name="Saati-Santamaria Z."/>
            <person name="Igual J.M."/>
            <person name="Rivas R."/>
            <person name="Mateos P.F."/>
            <person name="Garcia-Fraile P."/>
        </authorList>
    </citation>
    <scope>NUCLEOTIDE SEQUENCE [LARGE SCALE GENOMIC DNA]</scope>
    <source>
        <strain evidence="5 6">CDVBN77</strain>
    </source>
</reference>
<feature type="transmembrane region" description="Helical" evidence="3">
    <location>
        <begin position="64"/>
        <end position="85"/>
    </location>
</feature>
<keyword evidence="3" id="KW-1133">Transmembrane helix</keyword>
<dbReference type="PANTHER" id="PTHR43386">
    <property type="entry name" value="OLIGOPEPTIDE TRANSPORT SYSTEM PERMEASE PROTEIN APPC"/>
    <property type="match status" value="1"/>
</dbReference>
<keyword evidence="2" id="KW-0813">Transport</keyword>
<evidence type="ECO:0000256" key="1">
    <source>
        <dbReference type="ARBA" id="ARBA00004651"/>
    </source>
</evidence>
<comment type="subcellular location">
    <subcellularLocation>
        <location evidence="1">Cell membrane</location>
        <topology evidence="1">Multi-pass membrane protein</topology>
    </subcellularLocation>
</comment>
<feature type="transmembrane region" description="Helical" evidence="3">
    <location>
        <begin position="7"/>
        <end position="28"/>
    </location>
</feature>
<evidence type="ECO:0000313" key="6">
    <source>
        <dbReference type="Proteomes" id="UP000325684"/>
    </source>
</evidence>
<keyword evidence="3" id="KW-0812">Transmembrane</keyword>
<proteinExistence type="predicted"/>
<keyword evidence="6" id="KW-1185">Reference proteome</keyword>
<dbReference type="PANTHER" id="PTHR43386:SF25">
    <property type="entry name" value="PEPTIDE ABC TRANSPORTER PERMEASE PROTEIN"/>
    <property type="match status" value="1"/>
</dbReference>
<feature type="non-terminal residue" evidence="5">
    <location>
        <position position="87"/>
    </location>
</feature>
<gene>
    <name evidence="5" type="ORF">FEZ63_23255</name>
</gene>
<evidence type="ECO:0000256" key="2">
    <source>
        <dbReference type="ARBA" id="ARBA00022448"/>
    </source>
</evidence>